<dbReference type="InterPro" id="IPR013249">
    <property type="entry name" value="RNA_pol_sigma70_r4_t2"/>
</dbReference>
<dbReference type="GO" id="GO:0006352">
    <property type="term" value="P:DNA-templated transcription initiation"/>
    <property type="evidence" value="ECO:0007669"/>
    <property type="project" value="InterPro"/>
</dbReference>
<dbReference type="InterPro" id="IPR013324">
    <property type="entry name" value="RNA_pol_sigma_r3/r4-like"/>
</dbReference>
<reference evidence="2 3" key="1">
    <citation type="journal article" date="2023" name="Int. J. Syst. Evol. Microbiol.">
        <title>Terrisporobacter hibernicus sp. nov., isolated from bovine faeces in Northern Ireland.</title>
        <authorList>
            <person name="Mitchell M."/>
            <person name="Nguyen S.V."/>
            <person name="Connor M."/>
            <person name="Fairley D.J."/>
            <person name="Donoghue O."/>
            <person name="Marshall H."/>
            <person name="Koolman L."/>
            <person name="McMullan G."/>
            <person name="Schaffer K.E."/>
            <person name="McGrath J.W."/>
            <person name="Fanning S."/>
        </authorList>
    </citation>
    <scope>NUCLEOTIDE SEQUENCE [LARGE SCALE GENOMIC DNA]</scope>
    <source>
        <strain evidence="2 3">MCA3</strain>
    </source>
</reference>
<sequence>MGTLFEKVIGNEKKAFKKLMIKNSEYIYKLAFLHTKYEEDAQKIMKRTVLYINDNFRMLSKYESFEKYMTKVTIKHINEYLEEIGMVEQDDNEDFIDENGYIDIFKGIDLLDIHLKNVVVLIYFYNMSYKDVGEILNMDESTVKLYLRNSLKFMKDNIKGDFKDDKCEAR</sequence>
<feature type="domain" description="RNA polymerase sigma factor 70 region 4 type 2" evidence="1">
    <location>
        <begin position="113"/>
        <end position="154"/>
    </location>
</feature>
<evidence type="ECO:0000259" key="1">
    <source>
        <dbReference type="Pfam" id="PF08281"/>
    </source>
</evidence>
<dbReference type="SUPFAM" id="SSF88659">
    <property type="entry name" value="Sigma3 and sigma4 domains of RNA polymerase sigma factors"/>
    <property type="match status" value="1"/>
</dbReference>
<keyword evidence="3" id="KW-1185">Reference proteome</keyword>
<dbReference type="AlphaFoldDB" id="A0AAX2ZGF6"/>
<dbReference type="SUPFAM" id="SSF88946">
    <property type="entry name" value="Sigma2 domain of RNA polymerase sigma factors"/>
    <property type="match status" value="1"/>
</dbReference>
<dbReference type="GO" id="GO:0016987">
    <property type="term" value="F:sigma factor activity"/>
    <property type="evidence" value="ECO:0007669"/>
    <property type="project" value="InterPro"/>
</dbReference>
<dbReference type="EMBL" id="CP081135">
    <property type="protein sequence ID" value="UEL48378.1"/>
    <property type="molecule type" value="Genomic_DNA"/>
</dbReference>
<dbReference type="GO" id="GO:0003677">
    <property type="term" value="F:DNA binding"/>
    <property type="evidence" value="ECO:0007669"/>
    <property type="project" value="InterPro"/>
</dbReference>
<dbReference type="InterPro" id="IPR036388">
    <property type="entry name" value="WH-like_DNA-bd_sf"/>
</dbReference>
<dbReference type="Gene3D" id="1.10.10.10">
    <property type="entry name" value="Winged helix-like DNA-binding domain superfamily/Winged helix DNA-binding domain"/>
    <property type="match status" value="1"/>
</dbReference>
<protein>
    <submittedName>
        <fullName evidence="2">Sigma-70 family RNA polymerase sigma factor</fullName>
    </submittedName>
</protein>
<name>A0AAX2ZGF6_9FIRM</name>
<gene>
    <name evidence="2" type="ORF">JW646_02680</name>
</gene>
<dbReference type="RefSeq" id="WP_148557825.1">
    <property type="nucleotide sequence ID" value="NZ_CP081135.1"/>
</dbReference>
<dbReference type="Proteomes" id="UP001198983">
    <property type="component" value="Chromosome"/>
</dbReference>
<accession>A0AAX2ZGF6</accession>
<evidence type="ECO:0000313" key="3">
    <source>
        <dbReference type="Proteomes" id="UP001198983"/>
    </source>
</evidence>
<proteinExistence type="predicted"/>
<organism evidence="2 3">
    <name type="scientific">Terrisporobacter hibernicus</name>
    <dbReference type="NCBI Taxonomy" id="2813371"/>
    <lineage>
        <taxon>Bacteria</taxon>
        <taxon>Bacillati</taxon>
        <taxon>Bacillota</taxon>
        <taxon>Clostridia</taxon>
        <taxon>Peptostreptococcales</taxon>
        <taxon>Peptostreptococcaceae</taxon>
        <taxon>Terrisporobacter</taxon>
    </lineage>
</organism>
<dbReference type="KEGG" id="tem:JW646_02680"/>
<dbReference type="InterPro" id="IPR013325">
    <property type="entry name" value="RNA_pol_sigma_r2"/>
</dbReference>
<dbReference type="Pfam" id="PF08281">
    <property type="entry name" value="Sigma70_r4_2"/>
    <property type="match status" value="1"/>
</dbReference>
<evidence type="ECO:0000313" key="2">
    <source>
        <dbReference type="EMBL" id="UEL48378.1"/>
    </source>
</evidence>